<dbReference type="Gene3D" id="1.10.10.10">
    <property type="entry name" value="Winged helix-like DNA-binding domain superfamily/Winged helix DNA-binding domain"/>
    <property type="match status" value="1"/>
</dbReference>
<dbReference type="PANTHER" id="PTHR30126:SF40">
    <property type="entry name" value="HTH-TYPE TRANSCRIPTIONAL REGULATOR GLTR"/>
    <property type="match status" value="1"/>
</dbReference>
<evidence type="ECO:0000256" key="4">
    <source>
        <dbReference type="ARBA" id="ARBA00023163"/>
    </source>
</evidence>
<evidence type="ECO:0000256" key="3">
    <source>
        <dbReference type="ARBA" id="ARBA00023125"/>
    </source>
</evidence>
<dbReference type="AlphaFoldDB" id="A0A1N6JNY8"/>
<dbReference type="Pfam" id="PF00126">
    <property type="entry name" value="HTH_1"/>
    <property type="match status" value="1"/>
</dbReference>
<keyword evidence="4" id="KW-0804">Transcription</keyword>
<dbReference type="RefSeq" id="WP_254368944.1">
    <property type="nucleotide sequence ID" value="NZ_FSRM01000002.1"/>
</dbReference>
<dbReference type="EMBL" id="FSRM01000002">
    <property type="protein sequence ID" value="SIO46068.1"/>
    <property type="molecule type" value="Genomic_DNA"/>
</dbReference>
<dbReference type="InterPro" id="IPR005119">
    <property type="entry name" value="LysR_subst-bd"/>
</dbReference>
<accession>A0A1N6JNY8</accession>
<dbReference type="PROSITE" id="PS50931">
    <property type="entry name" value="HTH_LYSR"/>
    <property type="match status" value="1"/>
</dbReference>
<evidence type="ECO:0000259" key="5">
    <source>
        <dbReference type="PROSITE" id="PS50931"/>
    </source>
</evidence>
<dbReference type="SUPFAM" id="SSF53850">
    <property type="entry name" value="Periplasmic binding protein-like II"/>
    <property type="match status" value="1"/>
</dbReference>
<name>A0A1N6JNY8_9BURK</name>
<dbReference type="InterPro" id="IPR036390">
    <property type="entry name" value="WH_DNA-bd_sf"/>
</dbReference>
<dbReference type="SUPFAM" id="SSF46785">
    <property type="entry name" value="Winged helix' DNA-binding domain"/>
    <property type="match status" value="1"/>
</dbReference>
<keyword evidence="3 6" id="KW-0238">DNA-binding</keyword>
<feature type="domain" description="HTH lysR-type" evidence="5">
    <location>
        <begin position="38"/>
        <end position="95"/>
    </location>
</feature>
<evidence type="ECO:0000256" key="1">
    <source>
        <dbReference type="ARBA" id="ARBA00009437"/>
    </source>
</evidence>
<dbReference type="InterPro" id="IPR036388">
    <property type="entry name" value="WH-like_DNA-bd_sf"/>
</dbReference>
<dbReference type="CDD" id="cd05466">
    <property type="entry name" value="PBP2_LTTR_substrate"/>
    <property type="match status" value="1"/>
</dbReference>
<keyword evidence="2" id="KW-0805">Transcription regulation</keyword>
<evidence type="ECO:0000313" key="7">
    <source>
        <dbReference type="Proteomes" id="UP000184693"/>
    </source>
</evidence>
<evidence type="ECO:0000313" key="6">
    <source>
        <dbReference type="EMBL" id="SIO46068.1"/>
    </source>
</evidence>
<dbReference type="PANTHER" id="PTHR30126">
    <property type="entry name" value="HTH-TYPE TRANSCRIPTIONAL REGULATOR"/>
    <property type="match status" value="1"/>
</dbReference>
<sequence length="337" mass="37452">MLLGLSERSQASPNDIFAEHPIPFFPAHMSIRSSAVNITFKQLEAFLVSAKARSFSAAASTLHTTQSAVSKRVAEIERSIGATLLHRSTGGLELTIAGRELLPLAEESQRLLARIEHEVGSERELRGLYRIGVTELIALTWLTSFIQELRALYPRLMLEPVVDVGLKLFDDVQLNRLDLAIMPGKDWGEQFISLKVGQVEDYWVASPSLDIPDRPLLPHEFAEYPILEESQGASKNLFYAPWRAEHGFRFNRVFATNSTPVLRELTIGGLGISQLALDYVAADIAEGRLRIVRCEPMPPPMVYSAVFKADGGSCYALTRVAEIAAKMCNFKRRVDGQ</sequence>
<dbReference type="GO" id="GO:0003700">
    <property type="term" value="F:DNA-binding transcription factor activity"/>
    <property type="evidence" value="ECO:0007669"/>
    <property type="project" value="InterPro"/>
</dbReference>
<comment type="similarity">
    <text evidence="1">Belongs to the LysR transcriptional regulatory family.</text>
</comment>
<dbReference type="InterPro" id="IPR000847">
    <property type="entry name" value="LysR_HTH_N"/>
</dbReference>
<gene>
    <name evidence="6" type="ORF">SAMN05444168_4747</name>
</gene>
<dbReference type="Proteomes" id="UP000184693">
    <property type="component" value="Unassembled WGS sequence"/>
</dbReference>
<dbReference type="PRINTS" id="PR00039">
    <property type="entry name" value="HTHLYSR"/>
</dbReference>
<dbReference type="Gene3D" id="3.40.190.290">
    <property type="match status" value="1"/>
</dbReference>
<proteinExistence type="inferred from homology"/>
<protein>
    <submittedName>
        <fullName evidence="6">DNA-binding transcriptional regulator, LysR family</fullName>
    </submittedName>
</protein>
<organism evidence="6 7">
    <name type="scientific">Paraburkholderia phenazinium</name>
    <dbReference type="NCBI Taxonomy" id="60549"/>
    <lineage>
        <taxon>Bacteria</taxon>
        <taxon>Pseudomonadati</taxon>
        <taxon>Pseudomonadota</taxon>
        <taxon>Betaproteobacteria</taxon>
        <taxon>Burkholderiales</taxon>
        <taxon>Burkholderiaceae</taxon>
        <taxon>Paraburkholderia</taxon>
    </lineage>
</organism>
<dbReference type="GO" id="GO:0000976">
    <property type="term" value="F:transcription cis-regulatory region binding"/>
    <property type="evidence" value="ECO:0007669"/>
    <property type="project" value="TreeGrafter"/>
</dbReference>
<reference evidence="6 7" key="1">
    <citation type="submission" date="2016-11" db="EMBL/GenBank/DDBJ databases">
        <authorList>
            <person name="Jaros S."/>
            <person name="Januszkiewicz K."/>
            <person name="Wedrychowicz H."/>
        </authorList>
    </citation>
    <scope>NUCLEOTIDE SEQUENCE [LARGE SCALE GENOMIC DNA]</scope>
    <source>
        <strain evidence="6 7">GAS86</strain>
    </source>
</reference>
<evidence type="ECO:0000256" key="2">
    <source>
        <dbReference type="ARBA" id="ARBA00023015"/>
    </source>
</evidence>
<dbReference type="Pfam" id="PF03466">
    <property type="entry name" value="LysR_substrate"/>
    <property type="match status" value="1"/>
</dbReference>